<feature type="compositionally biased region" description="Acidic residues" evidence="4">
    <location>
        <begin position="264"/>
        <end position="285"/>
    </location>
</feature>
<dbReference type="PANTHER" id="PTHR43042">
    <property type="entry name" value="SAM-DEPENDENT METHYLTRANSFERASE"/>
    <property type="match status" value="1"/>
</dbReference>
<keyword evidence="3" id="KW-0949">S-adenosyl-L-methionine</keyword>
<dbReference type="InterPro" id="IPR029063">
    <property type="entry name" value="SAM-dependent_MTases_sf"/>
</dbReference>
<feature type="region of interest" description="Disordered" evidence="4">
    <location>
        <begin position="255"/>
        <end position="297"/>
    </location>
</feature>
<keyword evidence="2" id="KW-0808">Transferase</keyword>
<keyword evidence="1" id="KW-0489">Methyltransferase</keyword>
<dbReference type="STRING" id="1257118.L8HHX9"/>
<proteinExistence type="predicted"/>
<evidence type="ECO:0000313" key="7">
    <source>
        <dbReference type="Proteomes" id="UP000011083"/>
    </source>
</evidence>
<dbReference type="RefSeq" id="XP_004353544.1">
    <property type="nucleotide sequence ID" value="XM_004353492.1"/>
</dbReference>
<accession>L8HHX9</accession>
<dbReference type="Pfam" id="PF10672">
    <property type="entry name" value="Methyltrans_SAM"/>
    <property type="match status" value="1"/>
</dbReference>
<dbReference type="GO" id="GO:0032259">
    <property type="term" value="P:methylation"/>
    <property type="evidence" value="ECO:0007669"/>
    <property type="project" value="UniProtKB-KW"/>
</dbReference>
<feature type="domain" description="S-adenosylmethionine-dependent methyltransferase" evidence="5">
    <location>
        <begin position="307"/>
        <end position="491"/>
    </location>
</feature>
<evidence type="ECO:0000256" key="3">
    <source>
        <dbReference type="ARBA" id="ARBA00022691"/>
    </source>
</evidence>
<sequence length="548" mass="60981">MARRALLKRMNAGPATTVLPALHPTLAARLFPNSDHSSPEQPPRRVWSLPENCVPQLQGSGTTAASRPPPQGFVAVTNPLTSTSAGPADDRAVLLVDPTLSPPIRVVGYGMSAVDEAYVEGALREALTYRRQLAGEGRLELDDARHTSAFRLVHELGDGLTALAIDVYGRHARPFFFRLNASFYSLFFPYADVQTYSVHWDRFLPFIRDKLWSPECLPFLRGITVRRRFRKKRPTARFYYNPAFFNDDEQATLSPHDVGAAAGDADDLDEEDDVEGFDDEELDGGGDDRERAQQQLRAGDRSAEFRDVVVEEDGLKYHVDLRTSALSSGLFLDQRENRKWMLENVFTRPKMSLLNLFAHTGAWSVSAAAKALTTSVDHSAMCLDVAMANFRLNGIPLAFSADKRADKKGWQGGRKRGEGHEFVARDAFQELIALRAKSRKFDVVLLDPPALARTSALSGSVWSAKSDYGRLVKLAAPVVAPSGYIVAFNNTRSRSEEAWVREIMEKGLKDESGRWRRVTALGQAADFRWRAGDERVGKYLKGLVLQKV</sequence>
<keyword evidence="7" id="KW-1185">Reference proteome</keyword>
<dbReference type="GO" id="GO:0008168">
    <property type="term" value="F:methyltransferase activity"/>
    <property type="evidence" value="ECO:0007669"/>
    <property type="project" value="UniProtKB-KW"/>
</dbReference>
<dbReference type="InterPro" id="IPR019614">
    <property type="entry name" value="SAM-dep_methyl-trfase"/>
</dbReference>
<dbReference type="SUPFAM" id="SSF53335">
    <property type="entry name" value="S-adenosyl-L-methionine-dependent methyltransferases"/>
    <property type="match status" value="1"/>
</dbReference>
<gene>
    <name evidence="6" type="ORF">ACA1_144070</name>
</gene>
<evidence type="ECO:0000256" key="1">
    <source>
        <dbReference type="ARBA" id="ARBA00022603"/>
    </source>
</evidence>
<dbReference type="EMBL" id="KB007840">
    <property type="protein sequence ID" value="ELR24016.1"/>
    <property type="molecule type" value="Genomic_DNA"/>
</dbReference>
<dbReference type="AlphaFoldDB" id="L8HHX9"/>
<evidence type="ECO:0000259" key="5">
    <source>
        <dbReference type="Pfam" id="PF10672"/>
    </source>
</evidence>
<dbReference type="GeneID" id="14925016"/>
<dbReference type="Gene3D" id="3.30.750.80">
    <property type="entry name" value="RNA methyltransferase domain (HRMD) like"/>
    <property type="match status" value="1"/>
</dbReference>
<name>L8HHX9_ACACF</name>
<dbReference type="Gene3D" id="3.40.50.150">
    <property type="entry name" value="Vaccinia Virus protein VP39"/>
    <property type="match status" value="1"/>
</dbReference>
<feature type="compositionally biased region" description="Basic and acidic residues" evidence="4">
    <location>
        <begin position="286"/>
        <end position="297"/>
    </location>
</feature>
<dbReference type="PANTHER" id="PTHR43042:SF3">
    <property type="entry name" value="RIBOSOMAL RNA LARGE SUBUNIT METHYLTRANSFERASE YWBD-RELATED"/>
    <property type="match status" value="1"/>
</dbReference>
<evidence type="ECO:0000256" key="2">
    <source>
        <dbReference type="ARBA" id="ARBA00022679"/>
    </source>
</evidence>
<dbReference type="OrthoDB" id="17404at2759"/>
<dbReference type="Proteomes" id="UP000011083">
    <property type="component" value="Unassembled WGS sequence"/>
</dbReference>
<evidence type="ECO:0000256" key="4">
    <source>
        <dbReference type="SAM" id="MobiDB-lite"/>
    </source>
</evidence>
<reference evidence="6 7" key="1">
    <citation type="journal article" date="2013" name="Genome Biol.">
        <title>Genome of Acanthamoeba castellanii highlights extensive lateral gene transfer and early evolution of tyrosine kinase signaling.</title>
        <authorList>
            <person name="Clarke M."/>
            <person name="Lohan A.J."/>
            <person name="Liu B."/>
            <person name="Lagkouvardos I."/>
            <person name="Roy S."/>
            <person name="Zafar N."/>
            <person name="Bertelli C."/>
            <person name="Schilde C."/>
            <person name="Kianianmomeni A."/>
            <person name="Burglin T.R."/>
            <person name="Frech C."/>
            <person name="Turcotte B."/>
            <person name="Kopec K.O."/>
            <person name="Synnott J.M."/>
            <person name="Choo C."/>
            <person name="Paponov I."/>
            <person name="Finkler A."/>
            <person name="Soon Heng Tan C."/>
            <person name="Hutchins A.P."/>
            <person name="Weinmeier T."/>
            <person name="Rattei T."/>
            <person name="Chu J.S."/>
            <person name="Gimenez G."/>
            <person name="Irimia M."/>
            <person name="Rigden D.J."/>
            <person name="Fitzpatrick D.A."/>
            <person name="Lorenzo-Morales J."/>
            <person name="Bateman A."/>
            <person name="Chiu C.H."/>
            <person name="Tang P."/>
            <person name="Hegemann P."/>
            <person name="Fromm H."/>
            <person name="Raoult D."/>
            <person name="Greub G."/>
            <person name="Miranda-Saavedra D."/>
            <person name="Chen N."/>
            <person name="Nash P."/>
            <person name="Ginger M.L."/>
            <person name="Horn M."/>
            <person name="Schaap P."/>
            <person name="Caler L."/>
            <person name="Loftus B."/>
        </authorList>
    </citation>
    <scope>NUCLEOTIDE SEQUENCE [LARGE SCALE GENOMIC DNA]</scope>
    <source>
        <strain evidence="6 7">Neff</strain>
    </source>
</reference>
<dbReference type="KEGG" id="acan:ACA1_144070"/>
<organism evidence="6 7">
    <name type="scientific">Acanthamoeba castellanii (strain ATCC 30010 / Neff)</name>
    <dbReference type="NCBI Taxonomy" id="1257118"/>
    <lineage>
        <taxon>Eukaryota</taxon>
        <taxon>Amoebozoa</taxon>
        <taxon>Discosea</taxon>
        <taxon>Longamoebia</taxon>
        <taxon>Centramoebida</taxon>
        <taxon>Acanthamoebidae</taxon>
        <taxon>Acanthamoeba</taxon>
    </lineage>
</organism>
<protein>
    <recommendedName>
        <fullName evidence="5">S-adenosylmethionine-dependent methyltransferase domain-containing protein</fullName>
    </recommendedName>
</protein>
<dbReference type="VEuPathDB" id="AmoebaDB:ACA1_144070"/>
<evidence type="ECO:0000313" key="6">
    <source>
        <dbReference type="EMBL" id="ELR24016.1"/>
    </source>
</evidence>